<protein>
    <submittedName>
        <fullName evidence="2">Uncharacterized protein</fullName>
    </submittedName>
</protein>
<evidence type="ECO:0000313" key="3">
    <source>
        <dbReference type="Proteomes" id="UP000002316"/>
    </source>
</evidence>
<feature type="transmembrane region" description="Helical" evidence="1">
    <location>
        <begin position="42"/>
        <end position="63"/>
    </location>
</feature>
<evidence type="ECO:0000313" key="2">
    <source>
        <dbReference type="EMBL" id="CBH14570.1"/>
    </source>
</evidence>
<proteinExistence type="predicted"/>
<name>C9ZYS1_TRYB9</name>
<dbReference type="EMBL" id="FN554972">
    <property type="protein sequence ID" value="CBH14570.1"/>
    <property type="molecule type" value="Genomic_DNA"/>
</dbReference>
<organism evidence="2 3">
    <name type="scientific">Trypanosoma brucei gambiense (strain MHOM/CI/86/DAL972)</name>
    <dbReference type="NCBI Taxonomy" id="679716"/>
    <lineage>
        <taxon>Eukaryota</taxon>
        <taxon>Discoba</taxon>
        <taxon>Euglenozoa</taxon>
        <taxon>Kinetoplastea</taxon>
        <taxon>Metakinetoplastina</taxon>
        <taxon>Trypanosomatida</taxon>
        <taxon>Trypanosomatidae</taxon>
        <taxon>Trypanosoma</taxon>
    </lineage>
</organism>
<accession>C9ZYS1</accession>
<keyword evidence="1" id="KW-1133">Transmembrane helix</keyword>
<sequence>MKKKYIYIYIFCCCCGCLLHPRYILTSCVCASMYSSYACKKIFSFFFFFPSFCLFSFIYFHFFHSYLHLCVSVSLHSSVFINSSAALNFRCVYVSLKNEKGK</sequence>
<feature type="transmembrane region" description="Helical" evidence="1">
    <location>
        <begin position="6"/>
        <end position="30"/>
    </location>
</feature>
<dbReference type="AlphaFoldDB" id="C9ZYS1"/>
<evidence type="ECO:0000256" key="1">
    <source>
        <dbReference type="SAM" id="Phobius"/>
    </source>
</evidence>
<dbReference type="Proteomes" id="UP000002316">
    <property type="component" value="Chromosome 9"/>
</dbReference>
<reference evidence="3" key="1">
    <citation type="journal article" date="2010" name="PLoS Negl. Trop. Dis.">
        <title>The genome sequence of Trypanosoma brucei gambiense, causative agent of chronic human african trypanosomiasis.</title>
        <authorList>
            <person name="Jackson A.P."/>
            <person name="Sanders M."/>
            <person name="Berry A."/>
            <person name="McQuillan J."/>
            <person name="Aslett M.A."/>
            <person name="Quail M.A."/>
            <person name="Chukualim B."/>
            <person name="Capewell P."/>
            <person name="MacLeod A."/>
            <person name="Melville S.E."/>
            <person name="Gibson W."/>
            <person name="Barry J.D."/>
            <person name="Berriman M."/>
            <person name="Hertz-Fowler C."/>
        </authorList>
    </citation>
    <scope>NUCLEOTIDE SEQUENCE [LARGE SCALE GENOMIC DNA]</scope>
    <source>
        <strain evidence="3">MHOM/CI/86/DAL972</strain>
    </source>
</reference>
<dbReference type="GeneID" id="23860682"/>
<keyword evidence="1" id="KW-0472">Membrane</keyword>
<gene>
    <name evidence="2" type="ORF">TbgDal_IX6460</name>
</gene>
<dbReference type="KEGG" id="tbg:TbgDal_IX6460"/>
<dbReference type="RefSeq" id="XP_011776836.1">
    <property type="nucleotide sequence ID" value="XM_011778534.1"/>
</dbReference>
<keyword evidence="1" id="KW-0812">Transmembrane</keyword>